<evidence type="ECO:0000256" key="4">
    <source>
        <dbReference type="ARBA" id="ARBA00011899"/>
    </source>
</evidence>
<evidence type="ECO:0000256" key="1">
    <source>
        <dbReference type="ARBA" id="ARBA00004141"/>
    </source>
</evidence>
<dbReference type="SUPFAM" id="SSF51338">
    <property type="entry name" value="Composite domain of metallo-dependent hydrolases"/>
    <property type="match status" value="1"/>
</dbReference>
<feature type="transmembrane region" description="Helical" evidence="12">
    <location>
        <begin position="772"/>
        <end position="795"/>
    </location>
</feature>
<evidence type="ECO:0000259" key="13">
    <source>
        <dbReference type="PROSITE" id="PS50850"/>
    </source>
</evidence>
<dbReference type="SUPFAM" id="SSF51556">
    <property type="entry name" value="Metallo-dependent hydrolases"/>
    <property type="match status" value="1"/>
</dbReference>
<dbReference type="PROSITE" id="PS00217">
    <property type="entry name" value="SUGAR_TRANSPORT_2"/>
    <property type="match status" value="1"/>
</dbReference>
<name>A0A0U1M8T3_TALIS</name>
<dbReference type="PANTHER" id="PTHR48022">
    <property type="entry name" value="PLASTIDIC GLUCOSE TRANSPORTER 4"/>
    <property type="match status" value="1"/>
</dbReference>
<evidence type="ECO:0000313" key="15">
    <source>
        <dbReference type="Proteomes" id="UP000054383"/>
    </source>
</evidence>
<gene>
    <name evidence="14" type="ORF">PISL3812_09012</name>
</gene>
<keyword evidence="8 12" id="KW-1133">Transmembrane helix</keyword>
<dbReference type="PRINTS" id="PR00171">
    <property type="entry name" value="SUGRTRNSPORT"/>
</dbReference>
<evidence type="ECO:0000256" key="3">
    <source>
        <dbReference type="ARBA" id="ARBA00010992"/>
    </source>
</evidence>
<dbReference type="SUPFAM" id="SSF103473">
    <property type="entry name" value="MFS general substrate transporter"/>
    <property type="match status" value="1"/>
</dbReference>
<evidence type="ECO:0000256" key="5">
    <source>
        <dbReference type="ARBA" id="ARBA00018029"/>
    </source>
</evidence>
<feature type="transmembrane region" description="Helical" evidence="12">
    <location>
        <begin position="837"/>
        <end position="856"/>
    </location>
</feature>
<dbReference type="OrthoDB" id="6133115at2759"/>
<dbReference type="InterPro" id="IPR011059">
    <property type="entry name" value="Metal-dep_hydrolase_composite"/>
</dbReference>
<evidence type="ECO:0000256" key="12">
    <source>
        <dbReference type="SAM" id="Phobius"/>
    </source>
</evidence>
<evidence type="ECO:0000256" key="2">
    <source>
        <dbReference type="ARBA" id="ARBA00010716"/>
    </source>
</evidence>
<dbReference type="GO" id="GO:0005351">
    <property type="term" value="F:carbohydrate:proton symporter activity"/>
    <property type="evidence" value="ECO:0007669"/>
    <property type="project" value="TreeGrafter"/>
</dbReference>
<sequence length="914" mass="100094">MARYTKFVNGRVFRDNELTINDEVWVDCQRGQIITPTINYPPPEVIEIVDLQGKIISPGFIDVQLNGAFGFDFSGLDPNMPVAEFEKGLHETNRRLIATGTTSYLPTMTSQLESVYHKIVPLLRPTGASRDPLLGAESLGTHLEGPFFAHTRTGCHSREAIFPLKNQTSPELVKKVYGEKNLQSYVKMVTLAPDRDDALDAIRELSQMGIIASIGHTAATYQQAQAGITAGAGFITHLFNAMNSMHHREPGPFGLISPPKNQVLANRPDLLDGGRPYYGLIADGIHIHPTSIRLAWNVHPQGLVLVTDAVMLMGCPDGLHNWTNGQKIVKKGALLQLEGQDTIAGSATPIIDCINNFLSWTGASVHAALQTVTTNPAAALGMAGKKGTLTAGADGDFVILEESTTESGQPLLKIDEVWKFGQRIIFATTGSLIYGYDSGIISTTLGQSSFPSYFHKPSDNLIGAIVSTYSGGQGIGNLLGGWLGDSLGRKKTIWLASTLALIGAILQTAAVNIVMFLVGRILAGFAIGLVYAVSSIYNAEIAPPKIRGVIVGLQTQLISLGYALANWVGVFGSFAAGNAAWRIPLGIQCVPALILILGLFWLPESPRWLIQKEKYDQARVVLERLHSEIGDADTGFYHREFEQIKQQIDFEREVTIKSWWVLFTKASNRRRLLLGIGLQVFLQTTGVNVVNYYQTTLFSDVGITGRNVLWVSAGYGMMGPIGNAICLSYIDKVGRKLPLAWTSVALVIDMTLIMVFSKYFPGSSNRIGQGFTIAWIFSFSFIFSLGYNAIQLVYIAEIFPTALRSRATAICAFMGTGVGLLFNQLSPKAFARIGWKYYAIFVACDIVAAFCFFMFYPETQGKTLEEIAELFGDDLVFTEHIDTHVVPMQKDVSNVKRSSQKLDEREECVEDVSR</sequence>
<evidence type="ECO:0000256" key="10">
    <source>
        <dbReference type="ARBA" id="ARBA00023277"/>
    </source>
</evidence>
<dbReference type="InterPro" id="IPR050360">
    <property type="entry name" value="MFS_Sugar_Transporters"/>
</dbReference>
<keyword evidence="15" id="KW-1185">Reference proteome</keyword>
<dbReference type="GO" id="GO:0016020">
    <property type="term" value="C:membrane"/>
    <property type="evidence" value="ECO:0007669"/>
    <property type="project" value="UniProtKB-SubCell"/>
</dbReference>
<evidence type="ECO:0000256" key="7">
    <source>
        <dbReference type="ARBA" id="ARBA00022692"/>
    </source>
</evidence>
<reference evidence="14 15" key="1">
    <citation type="submission" date="2015-04" db="EMBL/GenBank/DDBJ databases">
        <authorList>
            <person name="Syromyatnikov M.Y."/>
            <person name="Popov V.N."/>
        </authorList>
    </citation>
    <scope>NUCLEOTIDE SEQUENCE [LARGE SCALE GENOMIC DNA]</scope>
    <source>
        <strain evidence="14">WF-38-12</strain>
    </source>
</reference>
<dbReference type="Pfam" id="PF01979">
    <property type="entry name" value="Amidohydro_1"/>
    <property type="match status" value="1"/>
</dbReference>
<dbReference type="PANTHER" id="PTHR48022:SF80">
    <property type="entry name" value="SUGAR TRANSPORTER, PUTATIVE (AFU_ORTHOLOGUE AFUA_3G12170)-RELATED"/>
    <property type="match status" value="1"/>
</dbReference>
<dbReference type="Gene3D" id="3.20.20.140">
    <property type="entry name" value="Metal-dependent hydrolases"/>
    <property type="match status" value="1"/>
</dbReference>
<proteinExistence type="inferred from homology"/>
<dbReference type="InterPro" id="IPR005828">
    <property type="entry name" value="MFS_sugar_transport-like"/>
</dbReference>
<organism evidence="14 15">
    <name type="scientific">Talaromyces islandicus</name>
    <name type="common">Penicillium islandicum</name>
    <dbReference type="NCBI Taxonomy" id="28573"/>
    <lineage>
        <taxon>Eukaryota</taxon>
        <taxon>Fungi</taxon>
        <taxon>Dikarya</taxon>
        <taxon>Ascomycota</taxon>
        <taxon>Pezizomycotina</taxon>
        <taxon>Eurotiomycetes</taxon>
        <taxon>Eurotiomycetidae</taxon>
        <taxon>Eurotiales</taxon>
        <taxon>Trichocomaceae</taxon>
        <taxon>Talaromyces</taxon>
        <taxon>Talaromyces sect. Islandici</taxon>
    </lineage>
</organism>
<dbReference type="CDD" id="cd00854">
    <property type="entry name" value="NagA"/>
    <property type="match status" value="1"/>
</dbReference>
<feature type="transmembrane region" description="Helical" evidence="12">
    <location>
        <begin position="521"/>
        <end position="539"/>
    </location>
</feature>
<feature type="transmembrane region" description="Helical" evidence="12">
    <location>
        <begin position="583"/>
        <end position="602"/>
    </location>
</feature>
<accession>A0A0U1M8T3</accession>
<feature type="domain" description="Major facilitator superfamily (MFS) profile" evidence="13">
    <location>
        <begin position="423"/>
        <end position="860"/>
    </location>
</feature>
<keyword evidence="10" id="KW-0119">Carbohydrate metabolism</keyword>
<dbReference type="Proteomes" id="UP000054383">
    <property type="component" value="Unassembled WGS sequence"/>
</dbReference>
<keyword evidence="9 12" id="KW-0472">Membrane</keyword>
<dbReference type="Pfam" id="PF00083">
    <property type="entry name" value="Sugar_tr"/>
    <property type="match status" value="1"/>
</dbReference>
<evidence type="ECO:0000256" key="9">
    <source>
        <dbReference type="ARBA" id="ARBA00023136"/>
    </source>
</evidence>
<keyword evidence="7 12" id="KW-0812">Transmembrane</keyword>
<dbReference type="InterPro" id="IPR005829">
    <property type="entry name" value="Sugar_transporter_CS"/>
</dbReference>
<comment type="catalytic activity">
    <reaction evidence="11">
        <text>N-acetyl-D-glucosamine 6-phosphate + H2O = D-glucosamine 6-phosphate + acetate</text>
        <dbReference type="Rhea" id="RHEA:22936"/>
        <dbReference type="ChEBI" id="CHEBI:15377"/>
        <dbReference type="ChEBI" id="CHEBI:30089"/>
        <dbReference type="ChEBI" id="CHEBI:57513"/>
        <dbReference type="ChEBI" id="CHEBI:58725"/>
        <dbReference type="EC" id="3.5.1.25"/>
    </reaction>
</comment>
<dbReference type="InterPro" id="IPR020846">
    <property type="entry name" value="MFS_dom"/>
</dbReference>
<dbReference type="PROSITE" id="PS50850">
    <property type="entry name" value="MFS"/>
    <property type="match status" value="1"/>
</dbReference>
<dbReference type="InterPro" id="IPR003764">
    <property type="entry name" value="GlcNAc_6-P_deAcase"/>
</dbReference>
<comment type="similarity">
    <text evidence="3">Belongs to the major facilitator superfamily. Sugar transporter (TC 2.A.1.1) family.</text>
</comment>
<protein>
    <recommendedName>
        <fullName evidence="5">N-acetylglucosamine-6-phosphate deacetylase</fullName>
        <ecNumber evidence="4">3.5.1.25</ecNumber>
    </recommendedName>
</protein>
<dbReference type="FunFam" id="3.20.20.140:FF:000065">
    <property type="entry name" value="N-acetylglucosamine-6-phosphate deacetylase"/>
    <property type="match status" value="1"/>
</dbReference>
<dbReference type="OMA" id="TINDEVW"/>
<feature type="transmembrane region" description="Helical" evidence="12">
    <location>
        <begin position="672"/>
        <end position="693"/>
    </location>
</feature>
<dbReference type="EMBL" id="CVMT01000011">
    <property type="protein sequence ID" value="CRG91958.1"/>
    <property type="molecule type" value="Genomic_DNA"/>
</dbReference>
<feature type="transmembrane region" description="Helical" evidence="12">
    <location>
        <begin position="708"/>
        <end position="730"/>
    </location>
</feature>
<dbReference type="InterPro" id="IPR032466">
    <property type="entry name" value="Metal_Hydrolase"/>
</dbReference>
<dbReference type="InterPro" id="IPR036259">
    <property type="entry name" value="MFS_trans_sf"/>
</dbReference>
<evidence type="ECO:0000313" key="14">
    <source>
        <dbReference type="EMBL" id="CRG91958.1"/>
    </source>
</evidence>
<dbReference type="NCBIfam" id="TIGR00879">
    <property type="entry name" value="SP"/>
    <property type="match status" value="1"/>
</dbReference>
<dbReference type="STRING" id="28573.A0A0U1M8T3"/>
<dbReference type="GO" id="GO:0006044">
    <property type="term" value="P:N-acetylglucosamine metabolic process"/>
    <property type="evidence" value="ECO:0007669"/>
    <property type="project" value="InterPro"/>
</dbReference>
<dbReference type="FunFam" id="1.20.1250.20:FF:000134">
    <property type="entry name" value="MFS sugar transporter protein"/>
    <property type="match status" value="1"/>
</dbReference>
<evidence type="ECO:0000256" key="6">
    <source>
        <dbReference type="ARBA" id="ARBA00022448"/>
    </source>
</evidence>
<evidence type="ECO:0000256" key="11">
    <source>
        <dbReference type="ARBA" id="ARBA00047647"/>
    </source>
</evidence>
<dbReference type="AlphaFoldDB" id="A0A0U1M8T3"/>
<evidence type="ECO:0000256" key="8">
    <source>
        <dbReference type="ARBA" id="ARBA00022989"/>
    </source>
</evidence>
<dbReference type="InterPro" id="IPR006680">
    <property type="entry name" value="Amidohydro-rel"/>
</dbReference>
<dbReference type="NCBIfam" id="TIGR00221">
    <property type="entry name" value="nagA"/>
    <property type="match status" value="1"/>
</dbReference>
<feature type="transmembrane region" description="Helical" evidence="12">
    <location>
        <begin position="807"/>
        <end position="825"/>
    </location>
</feature>
<dbReference type="EC" id="3.5.1.25" evidence="4"/>
<feature type="transmembrane region" description="Helical" evidence="12">
    <location>
        <begin position="737"/>
        <end position="760"/>
    </location>
</feature>
<dbReference type="GO" id="GO:0008448">
    <property type="term" value="F:N-acetylglucosamine-6-phosphate deacetylase activity"/>
    <property type="evidence" value="ECO:0007669"/>
    <property type="project" value="UniProtKB-EC"/>
</dbReference>
<comment type="subcellular location">
    <subcellularLocation>
        <location evidence="1">Membrane</location>
        <topology evidence="1">Multi-pass membrane protein</topology>
    </subcellularLocation>
</comment>
<feature type="transmembrane region" description="Helical" evidence="12">
    <location>
        <begin position="493"/>
        <end position="515"/>
    </location>
</feature>
<dbReference type="InterPro" id="IPR003663">
    <property type="entry name" value="Sugar/inositol_transpt"/>
</dbReference>
<dbReference type="Gene3D" id="1.20.1250.20">
    <property type="entry name" value="MFS general substrate transporter like domains"/>
    <property type="match status" value="1"/>
</dbReference>
<keyword evidence="6" id="KW-0813">Transport</keyword>
<comment type="similarity">
    <text evidence="2">Belongs to the metallo-dependent hydrolases superfamily. NagA family.</text>
</comment>